<dbReference type="EMBL" id="GEDG01020161">
    <property type="protein sequence ID" value="JAP19347.1"/>
    <property type="molecule type" value="Transcribed_RNA"/>
</dbReference>
<evidence type="ECO:0000313" key="1">
    <source>
        <dbReference type="EMBL" id="JAP19347.1"/>
    </source>
</evidence>
<reference evidence="1" key="1">
    <citation type="submission" date="2015-12" db="EMBL/GenBank/DDBJ databases">
        <title>Gene expression during late stages of embryo sac development: a critical building block for successful pollen-pistil interactions.</title>
        <authorList>
            <person name="Liu Y."/>
            <person name="Joly V."/>
            <person name="Sabar M."/>
            <person name="Matton D.P."/>
        </authorList>
    </citation>
    <scope>NUCLEOTIDE SEQUENCE</scope>
</reference>
<dbReference type="AlphaFoldDB" id="A0A0V0HGR8"/>
<protein>
    <submittedName>
        <fullName evidence="1">Putative ovule protein</fullName>
    </submittedName>
</protein>
<name>A0A0V0HGR8_SOLCH</name>
<accession>A0A0V0HGR8</accession>
<organism evidence="1">
    <name type="scientific">Solanum chacoense</name>
    <name type="common">Chaco potato</name>
    <dbReference type="NCBI Taxonomy" id="4108"/>
    <lineage>
        <taxon>Eukaryota</taxon>
        <taxon>Viridiplantae</taxon>
        <taxon>Streptophyta</taxon>
        <taxon>Embryophyta</taxon>
        <taxon>Tracheophyta</taxon>
        <taxon>Spermatophyta</taxon>
        <taxon>Magnoliopsida</taxon>
        <taxon>eudicotyledons</taxon>
        <taxon>Gunneridae</taxon>
        <taxon>Pentapetalae</taxon>
        <taxon>asterids</taxon>
        <taxon>lamiids</taxon>
        <taxon>Solanales</taxon>
        <taxon>Solanaceae</taxon>
        <taxon>Solanoideae</taxon>
        <taxon>Solaneae</taxon>
        <taxon>Solanum</taxon>
    </lineage>
</organism>
<proteinExistence type="predicted"/>
<sequence>MLIICNLKGFIKSIIWGLKNYTYLDMKKVCYQKLKRKVNSENVQTIALTLILPSLHRREHFPSQE</sequence>